<proteinExistence type="predicted"/>
<dbReference type="EMBL" id="JBGMDY010000009">
    <property type="protein sequence ID" value="KAL2321507.1"/>
    <property type="molecule type" value="Genomic_DNA"/>
</dbReference>
<keyword evidence="2" id="KW-1185">Reference proteome</keyword>
<dbReference type="Gene3D" id="3.80.10.10">
    <property type="entry name" value="Ribonuclease Inhibitor"/>
    <property type="match status" value="1"/>
</dbReference>
<protein>
    <submittedName>
        <fullName evidence="1">Uncharacterized protein</fullName>
    </submittedName>
</protein>
<evidence type="ECO:0000313" key="1">
    <source>
        <dbReference type="EMBL" id="KAL2321507.1"/>
    </source>
</evidence>
<dbReference type="PANTHER" id="PTHR31900:SF34">
    <property type="entry name" value="EMB|CAB62440.1-RELATED"/>
    <property type="match status" value="1"/>
</dbReference>
<dbReference type="PANTHER" id="PTHR31900">
    <property type="entry name" value="F-BOX/RNI SUPERFAMILY PROTEIN-RELATED"/>
    <property type="match status" value="1"/>
</dbReference>
<dbReference type="Proteomes" id="UP001603857">
    <property type="component" value="Unassembled WGS sequence"/>
</dbReference>
<comment type="caution">
    <text evidence="1">The sequence shown here is derived from an EMBL/GenBank/DDBJ whole genome shotgun (WGS) entry which is preliminary data.</text>
</comment>
<accession>A0ABD1LDB4</accession>
<dbReference type="AlphaFoldDB" id="A0ABD1LDB4"/>
<dbReference type="InterPro" id="IPR032675">
    <property type="entry name" value="LRR_dom_sf"/>
</dbReference>
<evidence type="ECO:0000313" key="2">
    <source>
        <dbReference type="Proteomes" id="UP001603857"/>
    </source>
</evidence>
<sequence length="287" mass="32550">MSHRDASTNLYAINFTCNDDLDDSEIVDSLIDHVTLSPTIQLLSIVAECPVTKLPQLSLCHSLTTLRLDDIATEATGFEFVSLQCFHLFDCRFECGSGDTLDLFRGCITLQDLCMQDCVYYGRVKRFKISAPHLVHLSVSGMRVDEEFDSDCIIELFTPKLQTFTYSDSHVYKFSVKVNLSLLQKVNIVLDYLTTDMDANLSLRLFELFEVVGSAKSVFLSPVVIKVLSMFPNLMKGRPSPFSRVTIFKLITDGPLYSYLIPTNVMTYLFGGSPEMRRWNLNSHKRM</sequence>
<dbReference type="SUPFAM" id="SSF52058">
    <property type="entry name" value="L domain-like"/>
    <property type="match status" value="1"/>
</dbReference>
<name>A0ABD1LDB4_9FABA</name>
<gene>
    <name evidence="1" type="ORF">Fmac_025886</name>
</gene>
<organism evidence="1 2">
    <name type="scientific">Flemingia macrophylla</name>
    <dbReference type="NCBI Taxonomy" id="520843"/>
    <lineage>
        <taxon>Eukaryota</taxon>
        <taxon>Viridiplantae</taxon>
        <taxon>Streptophyta</taxon>
        <taxon>Embryophyta</taxon>
        <taxon>Tracheophyta</taxon>
        <taxon>Spermatophyta</taxon>
        <taxon>Magnoliopsida</taxon>
        <taxon>eudicotyledons</taxon>
        <taxon>Gunneridae</taxon>
        <taxon>Pentapetalae</taxon>
        <taxon>rosids</taxon>
        <taxon>fabids</taxon>
        <taxon>Fabales</taxon>
        <taxon>Fabaceae</taxon>
        <taxon>Papilionoideae</taxon>
        <taxon>50 kb inversion clade</taxon>
        <taxon>NPAAA clade</taxon>
        <taxon>indigoferoid/millettioid clade</taxon>
        <taxon>Phaseoleae</taxon>
        <taxon>Flemingia</taxon>
    </lineage>
</organism>
<reference evidence="1 2" key="1">
    <citation type="submission" date="2024-08" db="EMBL/GenBank/DDBJ databases">
        <title>Insights into the chromosomal genome structure of Flemingia macrophylla.</title>
        <authorList>
            <person name="Ding Y."/>
            <person name="Zhao Y."/>
            <person name="Bi W."/>
            <person name="Wu M."/>
            <person name="Zhao G."/>
            <person name="Gong Y."/>
            <person name="Li W."/>
            <person name="Zhang P."/>
        </authorList>
    </citation>
    <scope>NUCLEOTIDE SEQUENCE [LARGE SCALE GENOMIC DNA]</scope>
    <source>
        <strain evidence="1">DYQJB</strain>
        <tissue evidence="1">Leaf</tissue>
    </source>
</reference>
<dbReference type="InterPro" id="IPR050232">
    <property type="entry name" value="FBL13/AtMIF1-like"/>
</dbReference>